<comment type="subunit">
    <text evidence="13">Interacts with the Sec translocase complex via SecD. Specifically interacts with transmembrane segments of nascent integral membrane proteins during membrane integration.</text>
</comment>
<dbReference type="InterPro" id="IPR028055">
    <property type="entry name" value="YidC/Oxa/ALB_C"/>
</dbReference>
<evidence type="ECO:0000256" key="1">
    <source>
        <dbReference type="ARBA" id="ARBA00004429"/>
    </source>
</evidence>
<dbReference type="AlphaFoldDB" id="A0AAU8GZU9"/>
<evidence type="ECO:0000259" key="14">
    <source>
        <dbReference type="Pfam" id="PF02096"/>
    </source>
</evidence>
<dbReference type="NCBIfam" id="TIGR03592">
    <property type="entry name" value="yidC_oxa1_cterm"/>
    <property type="match status" value="1"/>
</dbReference>
<accession>A0AAU8GZU9</accession>
<evidence type="ECO:0000256" key="3">
    <source>
        <dbReference type="ARBA" id="ARBA00015325"/>
    </source>
</evidence>
<keyword evidence="6 13" id="KW-0812">Transmembrane</keyword>
<dbReference type="Gene3D" id="2.70.98.90">
    <property type="match status" value="1"/>
</dbReference>
<feature type="transmembrane region" description="Helical" evidence="13">
    <location>
        <begin position="330"/>
        <end position="349"/>
    </location>
</feature>
<dbReference type="Pfam" id="PF14849">
    <property type="entry name" value="YidC_periplas"/>
    <property type="match status" value="1"/>
</dbReference>
<reference evidence="16" key="1">
    <citation type="submission" date="2024-01" db="EMBL/GenBank/DDBJ databases">
        <title>The first autotrophic representatives of the genus Thermodesulfovibrio.</title>
        <authorList>
            <person name="Maltseva A.I."/>
            <person name="Elcheninov A.G."/>
            <person name="Kublanov I.V."/>
            <person name="Lebedinsky A.V."/>
            <person name="Frolov E.N."/>
        </authorList>
    </citation>
    <scope>NUCLEOTIDE SEQUENCE</scope>
    <source>
        <strain evidence="16">3907-1M</strain>
    </source>
</reference>
<evidence type="ECO:0000313" key="16">
    <source>
        <dbReference type="EMBL" id="XCH47515.1"/>
    </source>
</evidence>
<organism evidence="16">
    <name type="scientific">Thermodesulfovibrio autotrophicus</name>
    <dbReference type="NCBI Taxonomy" id="3118333"/>
    <lineage>
        <taxon>Bacteria</taxon>
        <taxon>Pseudomonadati</taxon>
        <taxon>Nitrospirota</taxon>
        <taxon>Thermodesulfovibrionia</taxon>
        <taxon>Thermodesulfovibrionales</taxon>
        <taxon>Thermodesulfovibrionaceae</taxon>
        <taxon>Thermodesulfovibrio</taxon>
    </lineage>
</organism>
<dbReference type="GO" id="GO:0015031">
    <property type="term" value="P:protein transport"/>
    <property type="evidence" value="ECO:0007669"/>
    <property type="project" value="UniProtKB-KW"/>
</dbReference>
<dbReference type="GO" id="GO:0051205">
    <property type="term" value="P:protein insertion into membrane"/>
    <property type="evidence" value="ECO:0007669"/>
    <property type="project" value="TreeGrafter"/>
</dbReference>
<dbReference type="NCBIfam" id="TIGR03593">
    <property type="entry name" value="yidC_nterm"/>
    <property type="match status" value="1"/>
</dbReference>
<evidence type="ECO:0000256" key="5">
    <source>
        <dbReference type="ARBA" id="ARBA00022475"/>
    </source>
</evidence>
<dbReference type="GO" id="GO:0032977">
    <property type="term" value="F:membrane insertase activity"/>
    <property type="evidence" value="ECO:0007669"/>
    <property type="project" value="InterPro"/>
</dbReference>
<comment type="subcellular location">
    <subcellularLocation>
        <location evidence="1">Cell inner membrane</location>
        <topology evidence="1">Multi-pass membrane protein</topology>
    </subcellularLocation>
    <subcellularLocation>
        <location evidence="13">Cell membrane</location>
        <topology evidence="13">Multi-pass membrane protein</topology>
    </subcellularLocation>
</comment>
<feature type="transmembrane region" description="Helical" evidence="13">
    <location>
        <begin position="399"/>
        <end position="420"/>
    </location>
</feature>
<comment type="function">
    <text evidence="13">Required for the insertion and/or proper folding and/or complex formation of integral membrane proteins into the membrane. Involved in integration of membrane proteins that insert both dependently and independently of the Sec translocase complex, as well as at least some lipoproteins. Aids folding of multispanning membrane proteins.</text>
</comment>
<evidence type="ECO:0000256" key="13">
    <source>
        <dbReference type="HAMAP-Rule" id="MF_01810"/>
    </source>
</evidence>
<dbReference type="RefSeq" id="WP_353685038.1">
    <property type="nucleotide sequence ID" value="NZ_CP144373.1"/>
</dbReference>
<dbReference type="CDD" id="cd19961">
    <property type="entry name" value="EcYidC-like_peri"/>
    <property type="match status" value="1"/>
</dbReference>
<evidence type="ECO:0000256" key="9">
    <source>
        <dbReference type="ARBA" id="ARBA00023136"/>
    </source>
</evidence>
<dbReference type="InterPro" id="IPR001708">
    <property type="entry name" value="YidC/ALB3/OXA1/COX18"/>
</dbReference>
<feature type="domain" description="Membrane insertase YidC N-terminal" evidence="15">
    <location>
        <begin position="77"/>
        <end position="318"/>
    </location>
</feature>
<keyword evidence="7 13" id="KW-0653">Protein transport</keyword>
<dbReference type="PRINTS" id="PR00701">
    <property type="entry name" value="60KDINNERMP"/>
</dbReference>
<evidence type="ECO:0000259" key="15">
    <source>
        <dbReference type="Pfam" id="PF14849"/>
    </source>
</evidence>
<keyword evidence="5 13" id="KW-1003">Cell membrane</keyword>
<evidence type="ECO:0000256" key="10">
    <source>
        <dbReference type="ARBA" id="ARBA00023186"/>
    </source>
</evidence>
<evidence type="ECO:0000256" key="2">
    <source>
        <dbReference type="ARBA" id="ARBA00010527"/>
    </source>
</evidence>
<protein>
    <recommendedName>
        <fullName evidence="3 13">Membrane protein insertase YidC</fullName>
    </recommendedName>
    <alternativeName>
        <fullName evidence="12 13">Foldase YidC</fullName>
    </alternativeName>
    <alternativeName>
        <fullName evidence="11 13">Membrane integrase YidC</fullName>
    </alternativeName>
    <alternativeName>
        <fullName evidence="13">Membrane protein YidC</fullName>
    </alternativeName>
</protein>
<dbReference type="InterPro" id="IPR028053">
    <property type="entry name" value="Membr_insert_YidC_N"/>
</dbReference>
<feature type="transmembrane region" description="Helical" evidence="13">
    <location>
        <begin position="469"/>
        <end position="494"/>
    </location>
</feature>
<dbReference type="PANTHER" id="PTHR12428:SF65">
    <property type="entry name" value="CYTOCHROME C OXIDASE ASSEMBLY PROTEIN COX18, MITOCHONDRIAL"/>
    <property type="match status" value="1"/>
</dbReference>
<comment type="similarity">
    <text evidence="2 13">Belongs to the OXA1/ALB3/YidC family. Type 1 subfamily.</text>
</comment>
<dbReference type="Pfam" id="PF02096">
    <property type="entry name" value="60KD_IMP"/>
    <property type="match status" value="1"/>
</dbReference>
<evidence type="ECO:0000256" key="4">
    <source>
        <dbReference type="ARBA" id="ARBA00022448"/>
    </source>
</evidence>
<feature type="transmembrane region" description="Helical" evidence="13">
    <location>
        <begin position="6"/>
        <end position="26"/>
    </location>
</feature>
<sequence length="514" mass="58941">MENAGLRAFLAVILSMVILFGSQYLYTKYYKPQNQPVQQKQEVKKEEKPVAPQTLYFPSDKKEETKPAVKDVKYKEVVVENEVFKVVLSNEGATIKSVELKKYKDSKGNPIKLSSSQIPAISIIKDGKFDYAKIIFNVDDSKATFKNSSEAVVVFNWSDGSSSIKRSFIFNKADYSIDLKEEISGVGSYYVTLGEDFGIFDKTGAPHWGPVILKEAERVELNPSKIKEPVTYREGVKWIAQEDKYFFSAIVPVSKAQQFVVLPYNGNALTAVEFQDGTNQYKVFTAPKDYDYLKKFNVGLEHIVDFGFFSIIARPLFWFLKLLYSFTGNYGIAIIILTILVRIPFIPIVNRGQKSMQKLSELQPKLMQLKEQYKNDPQRLQKEMMELYKKYKINPMSGCLPILLQIPVFFALYKILTIAIELRQAPFMLWIQDLSAKDPYYILPILMGATMLIQQKMTPSTADPTQQKIMLLMPVVFTFLFLSFPSGLVLYWLINNIFGIVQQFYINQKIKKAK</sequence>
<name>A0AAU8GZU9_9BACT</name>
<dbReference type="InterPro" id="IPR047196">
    <property type="entry name" value="YidC_ALB_C"/>
</dbReference>
<dbReference type="CDD" id="cd20070">
    <property type="entry name" value="5TM_YidC_Alb3"/>
    <property type="match status" value="1"/>
</dbReference>
<keyword evidence="10 13" id="KW-0143">Chaperone</keyword>
<evidence type="ECO:0000256" key="11">
    <source>
        <dbReference type="ARBA" id="ARBA00033245"/>
    </source>
</evidence>
<keyword evidence="4 13" id="KW-0813">Transport</keyword>
<dbReference type="InterPro" id="IPR019998">
    <property type="entry name" value="Membr_insert_YidC"/>
</dbReference>
<evidence type="ECO:0000256" key="12">
    <source>
        <dbReference type="ARBA" id="ARBA00033342"/>
    </source>
</evidence>
<feature type="domain" description="Membrane insertase YidC/Oxa/ALB C-terminal" evidence="14">
    <location>
        <begin position="330"/>
        <end position="508"/>
    </location>
</feature>
<evidence type="ECO:0000256" key="6">
    <source>
        <dbReference type="ARBA" id="ARBA00022692"/>
    </source>
</evidence>
<dbReference type="GO" id="GO:0005886">
    <property type="term" value="C:plasma membrane"/>
    <property type="evidence" value="ECO:0007669"/>
    <property type="project" value="UniProtKB-SubCell"/>
</dbReference>
<feature type="transmembrane region" description="Helical" evidence="13">
    <location>
        <begin position="303"/>
        <end position="324"/>
    </location>
</feature>
<keyword evidence="8 13" id="KW-1133">Transmembrane helix</keyword>
<evidence type="ECO:0000256" key="7">
    <source>
        <dbReference type="ARBA" id="ARBA00022927"/>
    </source>
</evidence>
<proteinExistence type="inferred from homology"/>
<dbReference type="EMBL" id="CP144373">
    <property type="protein sequence ID" value="XCH47515.1"/>
    <property type="molecule type" value="Genomic_DNA"/>
</dbReference>
<dbReference type="PANTHER" id="PTHR12428">
    <property type="entry name" value="OXA1"/>
    <property type="match status" value="1"/>
</dbReference>
<dbReference type="HAMAP" id="MF_01810">
    <property type="entry name" value="YidC_type1"/>
    <property type="match status" value="1"/>
</dbReference>
<dbReference type="KEGG" id="taut:V4D30_04370"/>
<gene>
    <name evidence="13 16" type="primary">yidC</name>
    <name evidence="16" type="ORF">V4D30_04370</name>
</gene>
<dbReference type="PRINTS" id="PR01900">
    <property type="entry name" value="YIDCPROTEIN"/>
</dbReference>
<dbReference type="InterPro" id="IPR038221">
    <property type="entry name" value="YidC_periplasmic_sf"/>
</dbReference>
<evidence type="ECO:0000256" key="8">
    <source>
        <dbReference type="ARBA" id="ARBA00022989"/>
    </source>
</evidence>
<keyword evidence="9 13" id="KW-0472">Membrane</keyword>